<feature type="transmembrane region" description="Helical" evidence="9">
    <location>
        <begin position="1730"/>
        <end position="1752"/>
    </location>
</feature>
<feature type="transmembrane region" description="Helical" evidence="9">
    <location>
        <begin position="1967"/>
        <end position="1988"/>
    </location>
</feature>
<feature type="transmembrane region" description="Helical" evidence="9">
    <location>
        <begin position="1994"/>
        <end position="2014"/>
    </location>
</feature>
<dbReference type="NCBIfam" id="TIGR01376">
    <property type="entry name" value="POMP_repeat"/>
    <property type="match status" value="1"/>
</dbReference>
<keyword evidence="4" id="KW-0964">Secreted</keyword>
<organism evidence="10 11">
    <name type="scientific">Stylonychia lemnae</name>
    <name type="common">Ciliate</name>
    <dbReference type="NCBI Taxonomy" id="5949"/>
    <lineage>
        <taxon>Eukaryota</taxon>
        <taxon>Sar</taxon>
        <taxon>Alveolata</taxon>
        <taxon>Ciliophora</taxon>
        <taxon>Intramacronucleata</taxon>
        <taxon>Spirotrichea</taxon>
        <taxon>Stichotrichia</taxon>
        <taxon>Sporadotrichida</taxon>
        <taxon>Oxytrichidae</taxon>
        <taxon>Stylonychinae</taxon>
        <taxon>Stylonychia</taxon>
    </lineage>
</organism>
<evidence type="ECO:0000256" key="8">
    <source>
        <dbReference type="SAM" id="MobiDB-lite"/>
    </source>
</evidence>
<name>A0A078BAJ1_STYLE</name>
<keyword evidence="5" id="KW-0732">Signal</keyword>
<dbReference type="OrthoDB" id="295386at2759"/>
<dbReference type="GO" id="GO:0005576">
    <property type="term" value="C:extracellular region"/>
    <property type="evidence" value="ECO:0007669"/>
    <property type="project" value="UniProtKB-SubCell"/>
</dbReference>
<dbReference type="InterPro" id="IPR006626">
    <property type="entry name" value="PbH1"/>
</dbReference>
<evidence type="ECO:0000313" key="10">
    <source>
        <dbReference type="EMBL" id="CDW91246.1"/>
    </source>
</evidence>
<protein>
    <recommendedName>
        <fullName evidence="12">Transmembrane protein</fullName>
    </recommendedName>
</protein>
<keyword evidence="9" id="KW-0812">Transmembrane</keyword>
<keyword evidence="11" id="KW-1185">Reference proteome</keyword>
<gene>
    <name evidence="10" type="primary">Contig11347.g12130</name>
    <name evidence="10" type="ORF">STYLEM_20399</name>
</gene>
<feature type="transmembrane region" description="Helical" evidence="9">
    <location>
        <begin position="1915"/>
        <end position="1940"/>
    </location>
</feature>
<evidence type="ECO:0000256" key="3">
    <source>
        <dbReference type="ARBA" id="ARBA00004613"/>
    </source>
</evidence>
<dbReference type="SUPFAM" id="SSF51126">
    <property type="entry name" value="Pectin lyase-like"/>
    <property type="match status" value="3"/>
</dbReference>
<proteinExistence type="predicted"/>
<dbReference type="InterPro" id="IPR011050">
    <property type="entry name" value="Pectin_lyase_fold/virulence"/>
</dbReference>
<dbReference type="Pfam" id="PF02415">
    <property type="entry name" value="Chlam_PMP"/>
    <property type="match status" value="1"/>
</dbReference>
<dbReference type="Proteomes" id="UP000039865">
    <property type="component" value="Unassembled WGS sequence"/>
</dbReference>
<dbReference type="OMA" id="HSWINIS"/>
<dbReference type="InterPro" id="IPR003368">
    <property type="entry name" value="POMP_repeat"/>
</dbReference>
<dbReference type="PANTHER" id="PTHR11319">
    <property type="entry name" value="G PROTEIN-COUPLED RECEPTOR-RELATED"/>
    <property type="match status" value="1"/>
</dbReference>
<dbReference type="EMBL" id="CCKQ01019229">
    <property type="protein sequence ID" value="CDW91246.1"/>
    <property type="molecule type" value="Genomic_DNA"/>
</dbReference>
<feature type="transmembrane region" description="Helical" evidence="9">
    <location>
        <begin position="2026"/>
        <end position="2046"/>
    </location>
</feature>
<feature type="transmembrane region" description="Helical" evidence="9">
    <location>
        <begin position="1864"/>
        <end position="1886"/>
    </location>
</feature>
<evidence type="ECO:0000256" key="1">
    <source>
        <dbReference type="ARBA" id="ARBA00004196"/>
    </source>
</evidence>
<sequence length="2572" mass="293774">MSEGDFRNCYNRKQGGVFTFINTTVKDYYTKFQMNQALDGGVIYCDDCSLQFQQTIFNFLFALRGGAINLNGTSSASFLDTEMENLYSYDKGKNKIREVHSKIMGGAFYIDQQSLEISIDSIYQYSSSALQSGGFMYLENAKSLKISNSNFERYQGHNGAFIQSVARNITIDIESSSFSQNSVIIQEDPRDTYEPVDFSNDIYGALYIRQAEYVSFKNNQFFKHYFKYYGSVAFLEHTKFKDDGSSYLNSLSQIGGVMYFNQTYIVEMNNIFFEENIGLTGAAGLHFEQVQGDLTMTNVTFIKSRGIIGAIYYQHLDDLESTKSDQFIICNVSINNSIAANYGGLFYSDPNGIFISKGLIMYNVDTAYTGLIVIQSARMVEFHNSYLEEIRGQVGDNFVSIDNLKESAYISQTVIQNDPLVISIGLRRELEIWNFYYFQYSTDQFNPYSLITIRGRQAFINNLYIRRGRFDDKQRQLIRVFGIDGVQPILFLETNSYYEIMDFPWIGQYLTSNAKVFQQNIIYNDYRIEASLFNFEKTILFMKNVTFSGFYGEYRYRGIFERTQDSFGTYNTLDLHNITFHGFFVYSSGTILQLNRHIDSVKFTNCTFSSFFCVSRGGLAFATQDENKVSTIEFQSSFLSDIKSFEEGYLIYSTSPNIYFKIIDTIIECQSDMAQSEISDYQGIGVIYLKNSIEIGIFSQRSIFRHCSIPEAGSFFNLIQAKFQDDSSIFLQNKASRGGSIMCSECELDLKNTTFLNNQANQGAGIFADKTVKIKLDQVNILDNYAKGDGGFIYMRFNEPDTQVKSIVEIKNSKMITGNSAQNGGFLYSSNPLMELYISGIEIQDSKSSIRGGFINILKGSKVQILNSKFYDFKSPEGAFIYSSLGSITFNIQNSIFQCSKNELLTNKTYQLINNDFILETDSQFSISNADLVISKNNIYQYCGTTSQGGIFRLQKTKFTDYKSKYQYNSALIGGVIQSQESQVEISNSKFYSNEAKLGGVLHIVQNSNLSIKSCEFSKNFALTSSGAIYLQSQSLLYIQDSEFTLNYAADNSVMEIQTKTEIDQPIIIRNSNFENNFSQRTLISMMYANVLIQDSTFKNNGAMSRTKGLLCGSLNITLIRCFFQNDYSDSWKIQLKDERTTGSFIFLVSQTIMTVKNSRFVNGFANMGGAIFISDNSQLEIQESNFLNNKAKTKGGAIYTSGFQSIWIGNFSNFKDNYALDQGDDIYITNSMNMITLNQVDINNINAKNSIYIEQAKLQSNQLVIRDIYSNKDSKNGGAINCQYCTGLDIKNSRFINIRSSEGGAIFIIDSDLTKSTNYQKYRINNSTFQNCTAEIGGAIYISNPESMIILNSQFIQNQAIQITDLTNQVLNYGQGGAIYYTCNYYQLDCFLKFEGINVFKQNKASIQGGGIYWDILEPQFNQNNFWFIENYANQYGDDIACFAQNLISISQQTYLNQMEKVGGSIGSENYQRDLQISVDEVPKNQGIKVVENQRSGGPLPIIYMSLIDKYGQIVGSDFSSSVRVQVNTTNLDSDAAKYPPLVEGTSDFTVNSGIAVLREIYITGNPGSSYKVIFSTDGIDLTKLSNKQLLEQKNSSELNFQLNLQLRECILGEQFTQLGKCQLCTESYSLVQMQAPGDCISCPIDRAICTGGTTIGPLPGFWRGSNISQKFEKCLYLPACLGMVSPNLNPIGECLVGHQGILCADCAKGYSRDNKYFCSQCPNPALNFIRLFAISLGVIIFVILIIRSTLNTSKDPYLNTSIYLKILLNHLQLLSVTASLPFQWSEQILNFFSSTKDIATAQNQIFSIDCFLQIDKNDSSQLRIFYTKLLIIALLPFLLSYICFQFWLVYNSIKKKGCLVDGKFTSTLVILLFLAHPSIVQYSFFNFKCVDVDSQMRVYDDLEIICWDNTHRIYSYLVALPSIIVWGMGIPFLALSILMKYQNRLKNLAVREKYGFLYRGYKYQFYYWEIIIMYRKILITFVAVFVESNFGVVAQALIMLMILVWFLAINYQFKPFNTKALNELETVSLITSMATIYCGIFFILDKSKSWIEKNADYANGAILLPDAIQKLFFFLVVIANLLFFVLWISKMYKELKSRFRFQNQRLYLILCLCNNNEKLEQEKIKYSYYLQNLRYSEELEKCIDKYQNFFVKNKIQLNDKIIQKLGLFLNEENILKYFGKKSNKDQNRGRFQRKLLFQSQSNNQNQGSQAIDEDQQKSYFGSQKQALGSDSKNIKKQFIIEPAHHDSQLQQTQQSINSEQDFDFMSQQYKEANDMNTTKSIEINSFASFQQKPSFERQRNKSTFSSYIKNVENSKQTKIEKDLKNMTQLENLVNQFKQKDIVVQKTQYYKRQKDGVKLSKSKFRKTAQIQSEASYISMESYSKQDKNQVNLYNKLNTKGQINLARKKHQKGQSSNQIDIVLNYADLGEFQQSPNFNEQKNQEQINGNPEAFSKHVLFSSKYDQLLEQYTSQQTNQCTSKQNVNHAQKQNSDSLKENQNNTFENILKIEASKSKQQQTDGLQDRNLISSQSIDISENDAIDYFQSNNQQKSNEVLNVETIQSIQESNAFDF</sequence>
<dbReference type="PANTHER" id="PTHR11319:SF35">
    <property type="entry name" value="OUTER MEMBRANE PROTEIN PMPC-RELATED"/>
    <property type="match status" value="1"/>
</dbReference>
<evidence type="ECO:0000256" key="4">
    <source>
        <dbReference type="ARBA" id="ARBA00022525"/>
    </source>
</evidence>
<feature type="region of interest" description="Disordered" evidence="8">
    <location>
        <begin position="2477"/>
        <end position="2499"/>
    </location>
</feature>
<evidence type="ECO:0000256" key="6">
    <source>
        <dbReference type="ARBA" id="ARBA00023136"/>
    </source>
</evidence>
<keyword evidence="7" id="KW-0998">Cell outer membrane</keyword>
<comment type="subcellular location">
    <subcellularLocation>
        <location evidence="1">Cell envelope</location>
    </subcellularLocation>
    <subcellularLocation>
        <location evidence="2">Cell outer membrane</location>
    </subcellularLocation>
    <subcellularLocation>
        <location evidence="3">Secreted</location>
    </subcellularLocation>
</comment>
<evidence type="ECO:0000256" key="7">
    <source>
        <dbReference type="ARBA" id="ARBA00023237"/>
    </source>
</evidence>
<evidence type="ECO:0000313" key="11">
    <source>
        <dbReference type="Proteomes" id="UP000039865"/>
    </source>
</evidence>
<evidence type="ECO:0000256" key="2">
    <source>
        <dbReference type="ARBA" id="ARBA00004442"/>
    </source>
</evidence>
<feature type="transmembrane region" description="Helical" evidence="9">
    <location>
        <begin position="2073"/>
        <end position="2091"/>
    </location>
</feature>
<evidence type="ECO:0008006" key="12">
    <source>
        <dbReference type="Google" id="ProtNLM"/>
    </source>
</evidence>
<dbReference type="InParanoid" id="A0A078BAJ1"/>
<dbReference type="SMART" id="SM00710">
    <property type="entry name" value="PbH1"/>
    <property type="match status" value="10"/>
</dbReference>
<feature type="transmembrane region" description="Helical" evidence="9">
    <location>
        <begin position="1831"/>
        <end position="1852"/>
    </location>
</feature>
<keyword evidence="6 9" id="KW-0472">Membrane</keyword>
<evidence type="ECO:0000256" key="5">
    <source>
        <dbReference type="ARBA" id="ARBA00022729"/>
    </source>
</evidence>
<accession>A0A078BAJ1</accession>
<keyword evidence="9" id="KW-1133">Transmembrane helix</keyword>
<reference evidence="10 11" key="1">
    <citation type="submission" date="2014-06" db="EMBL/GenBank/DDBJ databases">
        <authorList>
            <person name="Swart Estienne"/>
        </authorList>
    </citation>
    <scope>NUCLEOTIDE SEQUENCE [LARGE SCALE GENOMIC DNA]</scope>
    <source>
        <strain evidence="10 11">130c</strain>
    </source>
</reference>
<evidence type="ECO:0000256" key="9">
    <source>
        <dbReference type="SAM" id="Phobius"/>
    </source>
</evidence>